<dbReference type="InterPro" id="IPR029071">
    <property type="entry name" value="Ubiquitin-like_domsf"/>
</dbReference>
<dbReference type="OMA" id="GRGQSCA"/>
<name>A0A1Q8ZXQ9_SYMMI</name>
<organism evidence="2 3">
    <name type="scientific">Symbiodinium microadriaticum</name>
    <name type="common">Dinoflagellate</name>
    <name type="synonym">Zooxanthella microadriatica</name>
    <dbReference type="NCBI Taxonomy" id="2951"/>
    <lineage>
        <taxon>Eukaryota</taxon>
        <taxon>Sar</taxon>
        <taxon>Alveolata</taxon>
        <taxon>Dinophyceae</taxon>
        <taxon>Suessiales</taxon>
        <taxon>Symbiodiniaceae</taxon>
        <taxon>Symbiodinium</taxon>
    </lineage>
</organism>
<feature type="non-terminal residue" evidence="2">
    <location>
        <position position="222"/>
    </location>
</feature>
<evidence type="ECO:0000259" key="1">
    <source>
        <dbReference type="PROSITE" id="PS50053"/>
    </source>
</evidence>
<reference evidence="2 3" key="1">
    <citation type="submission" date="2016-02" db="EMBL/GenBank/DDBJ databases">
        <title>Genome analysis of coral dinoflagellate symbionts highlights evolutionary adaptations to a symbiotic lifestyle.</title>
        <authorList>
            <person name="Aranda M."/>
            <person name="Li Y."/>
            <person name="Liew Y.J."/>
            <person name="Baumgarten S."/>
            <person name="Simakov O."/>
            <person name="Wilson M."/>
            <person name="Piel J."/>
            <person name="Ashoor H."/>
            <person name="Bougouffa S."/>
            <person name="Bajic V.B."/>
            <person name="Ryu T."/>
            <person name="Ravasi T."/>
            <person name="Bayer T."/>
            <person name="Micklem G."/>
            <person name="Kim H."/>
            <person name="Bhak J."/>
            <person name="Lajeunesse T.C."/>
            <person name="Voolstra C.R."/>
        </authorList>
    </citation>
    <scope>NUCLEOTIDE SEQUENCE [LARGE SCALE GENOMIC DNA]</scope>
    <source>
        <strain evidence="2 3">CCMP2467</strain>
    </source>
</reference>
<sequence length="222" mass="22784">MAIIVKVGLLSGKTATVAVDLEDDVQTLKLRAEIALGVGRGRLLDSSGSFLDSSAQINNTGLKTGDSLTLHIGRGQSCATIAAFATILGDGSVVTWGDANCGGDSTAVQHQLKNVQHIQATNGAFAAILRDGSVVTWGSAGAGDSRAVQDQLKNVQQIQAANSAFAAILRGGSVVTWGCSEFGGDSSAVRDQLKNVQQIQATEYAFAAILGDGSVVTWGHAE</sequence>
<dbReference type="EMBL" id="LSRX01008701">
    <property type="protein sequence ID" value="OLP46812.1"/>
    <property type="molecule type" value="Genomic_DNA"/>
</dbReference>
<feature type="domain" description="Ubiquitin-like" evidence="1">
    <location>
        <begin position="3"/>
        <end position="72"/>
    </location>
</feature>
<dbReference type="AlphaFoldDB" id="A0A1Q8ZXQ9"/>
<keyword evidence="3" id="KW-1185">Reference proteome</keyword>
<gene>
    <name evidence="2" type="ORF">AK812_SmicGene48734</name>
</gene>
<dbReference type="Gene3D" id="2.130.10.30">
    <property type="entry name" value="Regulator of chromosome condensation 1/beta-lactamase-inhibitor protein II"/>
    <property type="match status" value="1"/>
</dbReference>
<dbReference type="OrthoDB" id="419620at2759"/>
<dbReference type="SUPFAM" id="SSF54236">
    <property type="entry name" value="Ubiquitin-like"/>
    <property type="match status" value="1"/>
</dbReference>
<evidence type="ECO:0000313" key="2">
    <source>
        <dbReference type="EMBL" id="OLP46812.1"/>
    </source>
</evidence>
<dbReference type="InterPro" id="IPR000626">
    <property type="entry name" value="Ubiquitin-like_dom"/>
</dbReference>
<protein>
    <recommendedName>
        <fullName evidence="1">Ubiquitin-like domain-containing protein</fullName>
    </recommendedName>
</protein>
<dbReference type="SUPFAM" id="SSF50985">
    <property type="entry name" value="RCC1/BLIP-II"/>
    <property type="match status" value="1"/>
</dbReference>
<proteinExistence type="predicted"/>
<comment type="caution">
    <text evidence="2">The sequence shown here is derived from an EMBL/GenBank/DDBJ whole genome shotgun (WGS) entry which is preliminary data.</text>
</comment>
<accession>A0A1Q8ZXQ9</accession>
<dbReference type="PROSITE" id="PS50053">
    <property type="entry name" value="UBIQUITIN_2"/>
    <property type="match status" value="1"/>
</dbReference>
<dbReference type="InterPro" id="IPR009091">
    <property type="entry name" value="RCC1/BLIP-II"/>
</dbReference>
<evidence type="ECO:0000313" key="3">
    <source>
        <dbReference type="Proteomes" id="UP000186817"/>
    </source>
</evidence>
<dbReference type="Proteomes" id="UP000186817">
    <property type="component" value="Unassembled WGS sequence"/>
</dbReference>